<name>A0A1C3WZQ0_9HYPH</name>
<dbReference type="EMBL" id="FMAF01000021">
    <property type="protein sequence ID" value="SCB45487.1"/>
    <property type="molecule type" value="Genomic_DNA"/>
</dbReference>
<dbReference type="Gene3D" id="3.10.450.50">
    <property type="match status" value="1"/>
</dbReference>
<dbReference type="Pfam" id="PF13577">
    <property type="entry name" value="SnoaL_4"/>
    <property type="match status" value="1"/>
</dbReference>
<gene>
    <name evidence="2" type="ORF">GA0061101_12144</name>
</gene>
<proteinExistence type="predicted"/>
<dbReference type="RefSeq" id="WP_162732593.1">
    <property type="nucleotide sequence ID" value="NZ_FMAF01000021.1"/>
</dbReference>
<dbReference type="SUPFAM" id="SSF54427">
    <property type="entry name" value="NTF2-like"/>
    <property type="match status" value="1"/>
</dbReference>
<accession>A0A1C3WZQ0</accession>
<reference evidence="2 3" key="1">
    <citation type="submission" date="2016-08" db="EMBL/GenBank/DDBJ databases">
        <authorList>
            <person name="Seilhamer J.J."/>
        </authorList>
    </citation>
    <scope>NUCLEOTIDE SEQUENCE [LARGE SCALE GENOMIC DNA]</scope>
    <source>
        <strain evidence="2 3">P1-7</strain>
    </source>
</reference>
<protein>
    <submittedName>
        <fullName evidence="2">SnoaL-like domain-containing protein</fullName>
    </submittedName>
</protein>
<evidence type="ECO:0000313" key="2">
    <source>
        <dbReference type="EMBL" id="SCB45487.1"/>
    </source>
</evidence>
<feature type="domain" description="SnoaL-like" evidence="1">
    <location>
        <begin position="13"/>
        <end position="97"/>
    </location>
</feature>
<dbReference type="Proteomes" id="UP000199205">
    <property type="component" value="Unassembled WGS sequence"/>
</dbReference>
<evidence type="ECO:0000313" key="3">
    <source>
        <dbReference type="Proteomes" id="UP000199205"/>
    </source>
</evidence>
<sequence>MRRSFISTADVVDILSIQRVLSRVGSYADQKRWEDHRQLFSDEVVIDFGGVKPSQIISSDNPMKWNKESYKGVKTQHTFTNQDVEIMGDTATATSICATYAAASRA</sequence>
<dbReference type="InterPro" id="IPR037401">
    <property type="entry name" value="SnoaL-like"/>
</dbReference>
<evidence type="ECO:0000259" key="1">
    <source>
        <dbReference type="Pfam" id="PF13577"/>
    </source>
</evidence>
<organism evidence="2 3">
    <name type="scientific">Rhizobium lusitanum</name>
    <dbReference type="NCBI Taxonomy" id="293958"/>
    <lineage>
        <taxon>Bacteria</taxon>
        <taxon>Pseudomonadati</taxon>
        <taxon>Pseudomonadota</taxon>
        <taxon>Alphaproteobacteria</taxon>
        <taxon>Hyphomicrobiales</taxon>
        <taxon>Rhizobiaceae</taxon>
        <taxon>Rhizobium/Agrobacterium group</taxon>
        <taxon>Rhizobium</taxon>
    </lineage>
</organism>
<dbReference type="AlphaFoldDB" id="A0A1C3WZQ0"/>
<dbReference type="InterPro" id="IPR032710">
    <property type="entry name" value="NTF2-like_dom_sf"/>
</dbReference>